<reference evidence="4" key="1">
    <citation type="submission" date="2011-07" db="EMBL/GenBank/DDBJ databases">
        <authorList>
            <consortium name="Caenorhabditis brenneri Sequencing and Analysis Consortium"/>
            <person name="Wilson R.K."/>
        </authorList>
    </citation>
    <scope>NUCLEOTIDE SEQUENCE [LARGE SCALE GENOMIC DNA]</scope>
    <source>
        <strain evidence="4">PB2801</strain>
    </source>
</reference>
<dbReference type="PANTHER" id="PTHR34005">
    <property type="entry name" value="PROTEIN CBG15054-RELATED"/>
    <property type="match status" value="1"/>
</dbReference>
<keyword evidence="4" id="KW-1185">Reference proteome</keyword>
<feature type="compositionally biased region" description="Low complexity" evidence="1">
    <location>
        <begin position="500"/>
        <end position="536"/>
    </location>
</feature>
<organism evidence="4">
    <name type="scientific">Caenorhabditis brenneri</name>
    <name type="common">Nematode worm</name>
    <dbReference type="NCBI Taxonomy" id="135651"/>
    <lineage>
        <taxon>Eukaryota</taxon>
        <taxon>Metazoa</taxon>
        <taxon>Ecdysozoa</taxon>
        <taxon>Nematoda</taxon>
        <taxon>Chromadorea</taxon>
        <taxon>Rhabditida</taxon>
        <taxon>Rhabditina</taxon>
        <taxon>Rhabditomorpha</taxon>
        <taxon>Rhabditoidea</taxon>
        <taxon>Rhabditidae</taxon>
        <taxon>Peloderinae</taxon>
        <taxon>Caenorhabditis</taxon>
    </lineage>
</organism>
<sequence length="617" mass="69913">MKVQSLLSILSIFIVIVDSRATSRPLNDRENQERLSTCGVDRPDSTWFWVMQYKDPYGHVRMTGASKISRRHFITFSHLLIVDRKWRTTGKLIGSGCENGKSSLQVPNEELSSLKFRTIGCFDPNHSREEPCQEATPLNAYLLNFCDQVTPDIKYTPMIVEVKASSNGKNKNLIGNELCLMGSESDVKKGDQVKAHSLDDVKGFGDTISVVSGIDAKLILLPNIPDVTRYGGPLLNMDKWRVKLIGYSDSAGICEESEYPEELGGPVGSGTKKPRKPRKPTTPYPGEKEYDYEEYEDVKEDRDKDYFGVWTENSVRGNRESLESVWMTLMVLHYNVSRSSTFKLVNPNWEPSLTLFKNTRNFYFPMFCSNEVRASFEEEYSPMILEFVEEQNSPVPCLGAGDLSKQAIDMFLKDEFKQRSITVKTSTPHFYSTDEEKSGDNLDEGRVLEQEINGKLTVIGIKTRKGLPSNNGNLFYRMDWLEDSLCELVGICKEEDVTVTVSTEPSSSTHNPPTEIPTTPSSTETSRTLESSKPPETTTPPESPVPIPTHEVPLASPSPRTMPPEYVDHGDYDMIFDSLYEFPEFREIEETPYEKKGCYRSFELVLMVLFLILVYKT</sequence>
<feature type="region of interest" description="Disordered" evidence="1">
    <location>
        <begin position="258"/>
        <end position="288"/>
    </location>
</feature>
<dbReference type="OrthoDB" id="5877508at2759"/>
<dbReference type="AlphaFoldDB" id="G0MJ28"/>
<dbReference type="EMBL" id="GL379796">
    <property type="protein sequence ID" value="EGT31317.1"/>
    <property type="molecule type" value="Genomic_DNA"/>
</dbReference>
<feature type="chain" id="PRO_5003403581" description="Peptidase S1 domain-containing protein" evidence="2">
    <location>
        <begin position="20"/>
        <end position="617"/>
    </location>
</feature>
<feature type="compositionally biased region" description="Pro residues" evidence="1">
    <location>
        <begin position="537"/>
        <end position="547"/>
    </location>
</feature>
<accession>G0MJ28</accession>
<feature type="signal peptide" evidence="2">
    <location>
        <begin position="1"/>
        <end position="19"/>
    </location>
</feature>
<dbReference type="InParanoid" id="G0MJ28"/>
<protein>
    <recommendedName>
        <fullName evidence="5">Peptidase S1 domain-containing protein</fullName>
    </recommendedName>
</protein>
<evidence type="ECO:0008006" key="5">
    <source>
        <dbReference type="Google" id="ProtNLM"/>
    </source>
</evidence>
<dbReference type="PANTHER" id="PTHR34005:SF2">
    <property type="entry name" value="DUF4817 DOMAIN-CONTAINING PROTEIN-RELATED"/>
    <property type="match status" value="1"/>
</dbReference>
<gene>
    <name evidence="3" type="ORF">CAEBREN_01142</name>
</gene>
<keyword evidence="2" id="KW-0732">Signal</keyword>
<evidence type="ECO:0000313" key="3">
    <source>
        <dbReference type="EMBL" id="EGT31317.1"/>
    </source>
</evidence>
<evidence type="ECO:0000256" key="1">
    <source>
        <dbReference type="SAM" id="MobiDB-lite"/>
    </source>
</evidence>
<feature type="region of interest" description="Disordered" evidence="1">
    <location>
        <begin position="500"/>
        <end position="565"/>
    </location>
</feature>
<dbReference type="Proteomes" id="UP000008068">
    <property type="component" value="Unassembled WGS sequence"/>
</dbReference>
<dbReference type="Pfam" id="PF03761">
    <property type="entry name" value="DUF316"/>
    <property type="match status" value="2"/>
</dbReference>
<evidence type="ECO:0000256" key="2">
    <source>
        <dbReference type="SAM" id="SignalP"/>
    </source>
</evidence>
<dbReference type="STRING" id="135651.G0MJ28"/>
<proteinExistence type="predicted"/>
<evidence type="ECO:0000313" key="4">
    <source>
        <dbReference type="Proteomes" id="UP000008068"/>
    </source>
</evidence>
<dbReference type="HOGENOM" id="CLU_442947_0_0_1"/>
<dbReference type="InterPro" id="IPR005514">
    <property type="entry name" value="DUF316"/>
</dbReference>
<name>G0MJ28_CAEBE</name>